<keyword evidence="4 6" id="KW-0472">Membrane</keyword>
<keyword evidence="7" id="KW-0762">Sugar transport</keyword>
<dbReference type="Gene3D" id="1.20.1250.20">
    <property type="entry name" value="MFS general substrate transporter like domains"/>
    <property type="match status" value="1"/>
</dbReference>
<dbReference type="InterPro" id="IPR005829">
    <property type="entry name" value="Sugar_transporter_CS"/>
</dbReference>
<dbReference type="PROSITE" id="PS00216">
    <property type="entry name" value="SUGAR_TRANSPORT_1"/>
    <property type="match status" value="1"/>
</dbReference>
<dbReference type="GO" id="GO:0046323">
    <property type="term" value="P:D-glucose import"/>
    <property type="evidence" value="ECO:0007669"/>
    <property type="project" value="TreeGrafter"/>
</dbReference>
<keyword evidence="7" id="KW-0813">Transport</keyword>
<dbReference type="EMBL" id="AZIM01006331">
    <property type="protein sequence ID" value="ETE58754.1"/>
    <property type="molecule type" value="Genomic_DNA"/>
</dbReference>
<dbReference type="GO" id="GO:0005886">
    <property type="term" value="C:plasma membrane"/>
    <property type="evidence" value="ECO:0007669"/>
    <property type="project" value="TreeGrafter"/>
</dbReference>
<dbReference type="InterPro" id="IPR045263">
    <property type="entry name" value="GLUT"/>
</dbReference>
<dbReference type="OrthoDB" id="4540492at2759"/>
<proteinExistence type="predicted"/>
<organism evidence="7 8">
    <name type="scientific">Ophiophagus hannah</name>
    <name type="common">King cobra</name>
    <name type="synonym">Naja hannah</name>
    <dbReference type="NCBI Taxonomy" id="8665"/>
    <lineage>
        <taxon>Eukaryota</taxon>
        <taxon>Metazoa</taxon>
        <taxon>Chordata</taxon>
        <taxon>Craniata</taxon>
        <taxon>Vertebrata</taxon>
        <taxon>Euteleostomi</taxon>
        <taxon>Lepidosauria</taxon>
        <taxon>Squamata</taxon>
        <taxon>Bifurcata</taxon>
        <taxon>Unidentata</taxon>
        <taxon>Episquamata</taxon>
        <taxon>Toxicofera</taxon>
        <taxon>Serpentes</taxon>
        <taxon>Colubroidea</taxon>
        <taxon>Elapidae</taxon>
        <taxon>Elapinae</taxon>
        <taxon>Ophiophagus</taxon>
    </lineage>
</organism>
<keyword evidence="3 6" id="KW-1133">Transmembrane helix</keyword>
<evidence type="ECO:0000256" key="5">
    <source>
        <dbReference type="SAM" id="MobiDB-lite"/>
    </source>
</evidence>
<dbReference type="AlphaFoldDB" id="V8N906"/>
<dbReference type="PANTHER" id="PTHR23503">
    <property type="entry name" value="SOLUTE CARRIER FAMILY 2"/>
    <property type="match status" value="1"/>
</dbReference>
<dbReference type="GO" id="GO:0070837">
    <property type="term" value="P:dehydroascorbic acid transport"/>
    <property type="evidence" value="ECO:0007669"/>
    <property type="project" value="TreeGrafter"/>
</dbReference>
<accession>V8N906</accession>
<gene>
    <name evidence="7" type="primary">SLC2A9</name>
    <name evidence="7" type="ORF">L345_15523</name>
</gene>
<feature type="transmembrane region" description="Helical" evidence="6">
    <location>
        <begin position="192"/>
        <end position="209"/>
    </location>
</feature>
<comment type="caution">
    <text evidence="7">The sequence shown here is derived from an EMBL/GenBank/DDBJ whole genome shotgun (WGS) entry which is preliminary data.</text>
</comment>
<feature type="compositionally biased region" description="Basic and acidic residues" evidence="5">
    <location>
        <begin position="260"/>
        <end position="270"/>
    </location>
</feature>
<dbReference type="InterPro" id="IPR036259">
    <property type="entry name" value="MFS_trans_sf"/>
</dbReference>
<feature type="transmembrane region" description="Helical" evidence="6">
    <location>
        <begin position="162"/>
        <end position="185"/>
    </location>
</feature>
<feature type="transmembrane region" description="Helical" evidence="6">
    <location>
        <begin position="122"/>
        <end position="150"/>
    </location>
</feature>
<keyword evidence="2 6" id="KW-0812">Transmembrane</keyword>
<dbReference type="InterPro" id="IPR005828">
    <property type="entry name" value="MFS_sugar_transport-like"/>
</dbReference>
<sequence>MNCGLAAFQKFLGKSDVSHEIEEVLEERQVQRNIQVASVFQLLCDNTKRWQILNVVVTMACYQLCGLNAIWFYTNDIFKGAGLSPEMIPYVTLSTGAVEILAALFSGLLIERVGRRPLLIGGFGLMVFFFIILTLCMSLQVCKCGIPFILTAEFFPQSQRPAAFMIAGIINWLCNFIVGLLFPFIQEGLQTYCFLVFAAICLVGATFLFCALPETKKKTLAEINQAFAKKKMPLEIQEMGRFNPKEKSSAVQESNFCHSLENEKNKSEMS</sequence>
<dbReference type="PANTHER" id="PTHR23503:SF35">
    <property type="entry name" value="SOLUTE CARRIER FAMILY 2, FACILITATED GLUCOSE TRANSPORTER MEMBER 9"/>
    <property type="match status" value="1"/>
</dbReference>
<evidence type="ECO:0000256" key="4">
    <source>
        <dbReference type="ARBA" id="ARBA00023136"/>
    </source>
</evidence>
<evidence type="ECO:0000256" key="1">
    <source>
        <dbReference type="ARBA" id="ARBA00004141"/>
    </source>
</evidence>
<comment type="subcellular location">
    <subcellularLocation>
        <location evidence="1">Membrane</location>
        <topology evidence="1">Multi-pass membrane protein</topology>
    </subcellularLocation>
</comment>
<evidence type="ECO:0000256" key="6">
    <source>
        <dbReference type="SAM" id="Phobius"/>
    </source>
</evidence>
<evidence type="ECO:0000313" key="7">
    <source>
        <dbReference type="EMBL" id="ETE58754.1"/>
    </source>
</evidence>
<feature type="transmembrane region" description="Helical" evidence="6">
    <location>
        <begin position="52"/>
        <end position="73"/>
    </location>
</feature>
<dbReference type="Pfam" id="PF00083">
    <property type="entry name" value="Sugar_tr"/>
    <property type="match status" value="2"/>
</dbReference>
<name>V8N906_OPHHA</name>
<dbReference type="Proteomes" id="UP000018936">
    <property type="component" value="Unassembled WGS sequence"/>
</dbReference>
<evidence type="ECO:0000313" key="8">
    <source>
        <dbReference type="Proteomes" id="UP000018936"/>
    </source>
</evidence>
<evidence type="ECO:0000256" key="3">
    <source>
        <dbReference type="ARBA" id="ARBA00022989"/>
    </source>
</evidence>
<dbReference type="GO" id="GO:0055056">
    <property type="term" value="F:D-glucose transmembrane transporter activity"/>
    <property type="evidence" value="ECO:0007669"/>
    <property type="project" value="TreeGrafter"/>
</dbReference>
<feature type="non-terminal residue" evidence="7">
    <location>
        <position position="1"/>
    </location>
</feature>
<reference evidence="7 8" key="1">
    <citation type="journal article" date="2013" name="Proc. Natl. Acad. Sci. U.S.A.">
        <title>The king cobra genome reveals dynamic gene evolution and adaptation in the snake venom system.</title>
        <authorList>
            <person name="Vonk F.J."/>
            <person name="Casewell N.R."/>
            <person name="Henkel C.V."/>
            <person name="Heimberg A.M."/>
            <person name="Jansen H.J."/>
            <person name="McCleary R.J."/>
            <person name="Kerkkamp H.M."/>
            <person name="Vos R.A."/>
            <person name="Guerreiro I."/>
            <person name="Calvete J.J."/>
            <person name="Wuster W."/>
            <person name="Woods A.E."/>
            <person name="Logan J.M."/>
            <person name="Harrison R.A."/>
            <person name="Castoe T.A."/>
            <person name="de Koning A.P."/>
            <person name="Pollock D.D."/>
            <person name="Yandell M."/>
            <person name="Calderon D."/>
            <person name="Renjifo C."/>
            <person name="Currier R.B."/>
            <person name="Salgado D."/>
            <person name="Pla D."/>
            <person name="Sanz L."/>
            <person name="Hyder A.S."/>
            <person name="Ribeiro J.M."/>
            <person name="Arntzen J.W."/>
            <person name="van den Thillart G.E."/>
            <person name="Boetzer M."/>
            <person name="Pirovano W."/>
            <person name="Dirks R.P."/>
            <person name="Spaink H.P."/>
            <person name="Duboule D."/>
            <person name="McGlinn E."/>
            <person name="Kini R.M."/>
            <person name="Richardson M.K."/>
        </authorList>
    </citation>
    <scope>NUCLEOTIDE SEQUENCE</scope>
    <source>
        <tissue evidence="7">Blood</tissue>
    </source>
</reference>
<feature type="region of interest" description="Disordered" evidence="5">
    <location>
        <begin position="242"/>
        <end position="270"/>
    </location>
</feature>
<protein>
    <submittedName>
        <fullName evidence="7">Solute carrier family 2, facilitated glucose transporter member 9</fullName>
    </submittedName>
</protein>
<keyword evidence="8" id="KW-1185">Reference proteome</keyword>
<dbReference type="SUPFAM" id="SSF103473">
    <property type="entry name" value="MFS general substrate transporter"/>
    <property type="match status" value="1"/>
</dbReference>
<feature type="transmembrane region" description="Helical" evidence="6">
    <location>
        <begin position="88"/>
        <end position="110"/>
    </location>
</feature>
<evidence type="ECO:0000256" key="2">
    <source>
        <dbReference type="ARBA" id="ARBA00022692"/>
    </source>
</evidence>